<feature type="domain" description="NUMOD4" evidence="1">
    <location>
        <begin position="4"/>
        <end position="59"/>
    </location>
</feature>
<evidence type="ECO:0000313" key="7">
    <source>
        <dbReference type="Proteomes" id="UP000481616"/>
    </source>
</evidence>
<dbReference type="Proteomes" id="UP001055104">
    <property type="component" value="Unassembled WGS sequence"/>
</dbReference>
<evidence type="ECO:0000313" key="6">
    <source>
        <dbReference type="Proteomes" id="UP000441162"/>
    </source>
</evidence>
<reference evidence="3" key="2">
    <citation type="submission" date="2022-01" db="EMBL/GenBank/DDBJ databases">
        <title>Novel bile acid biosynthetic pathways are enriched in the microbiome of centenarians.</title>
        <authorList>
            <person name="Sato Y."/>
            <person name="Atarashi K."/>
            <person name="Plichta R.D."/>
            <person name="Arai Y."/>
            <person name="Sasajima S."/>
            <person name="Kearney M.S."/>
            <person name="Suda W."/>
            <person name="Takeshita K."/>
            <person name="Sasaki T."/>
            <person name="Okamoto S."/>
            <person name="Skelly N.A."/>
            <person name="Okamura Y."/>
            <person name="Vlamakis H."/>
            <person name="Li Y."/>
            <person name="Tanoue T."/>
            <person name="Takei H."/>
            <person name="Nittono H."/>
            <person name="Narushima S."/>
            <person name="Irie J."/>
            <person name="Itoh H."/>
            <person name="Moriya K."/>
            <person name="Sugiura Y."/>
            <person name="Suematsu M."/>
            <person name="Moritoki N."/>
            <person name="Shibata S."/>
            <person name="Littman R.D."/>
            <person name="Fischbach A.M."/>
            <person name="Uwamino Y."/>
            <person name="Inoue T."/>
            <person name="Honda A."/>
            <person name="Hattori M."/>
            <person name="Murai T."/>
            <person name="Xavier J.R."/>
            <person name="Hirose N."/>
            <person name="Honda K."/>
        </authorList>
    </citation>
    <scope>NUCLEOTIDE SEQUENCE</scope>
    <source>
        <strain evidence="3">CE91-St7</strain>
    </source>
</reference>
<dbReference type="InterPro" id="IPR003615">
    <property type="entry name" value="HNH_nuc"/>
</dbReference>
<dbReference type="InterPro" id="IPR036388">
    <property type="entry name" value="WH-like_DNA-bd_sf"/>
</dbReference>
<dbReference type="Gene3D" id="1.10.10.10">
    <property type="entry name" value="Winged helix-like DNA-binding domain superfamily/Winged helix DNA-binding domain"/>
    <property type="match status" value="1"/>
</dbReference>
<evidence type="ECO:0000259" key="2">
    <source>
        <dbReference type="Pfam" id="PF13392"/>
    </source>
</evidence>
<evidence type="ECO:0000313" key="3">
    <source>
        <dbReference type="EMBL" id="GKH83129.1"/>
    </source>
</evidence>
<evidence type="ECO:0000313" key="5">
    <source>
        <dbReference type="EMBL" id="KAA5404151.1"/>
    </source>
</evidence>
<dbReference type="Pfam" id="PF13392">
    <property type="entry name" value="HNH_3"/>
    <property type="match status" value="1"/>
</dbReference>
<gene>
    <name evidence="3" type="ORF">CE91St7_40130</name>
    <name evidence="5" type="ORF">F2Y51_13965</name>
    <name evidence="4" type="ORF">F2Y58_14900</name>
</gene>
<dbReference type="GO" id="GO:0016788">
    <property type="term" value="F:hydrolase activity, acting on ester bonds"/>
    <property type="evidence" value="ECO:0007669"/>
    <property type="project" value="InterPro"/>
</dbReference>
<dbReference type="GO" id="GO:0004519">
    <property type="term" value="F:endonuclease activity"/>
    <property type="evidence" value="ECO:0007669"/>
    <property type="project" value="UniProtKB-KW"/>
</dbReference>
<name>A0A4Q5HPS2_9BACT</name>
<dbReference type="InterPro" id="IPR044925">
    <property type="entry name" value="His-Me_finger_sf"/>
</dbReference>
<keyword evidence="3" id="KW-0540">Nuclease</keyword>
<dbReference type="Pfam" id="PF07463">
    <property type="entry name" value="NUMOD4"/>
    <property type="match status" value="1"/>
</dbReference>
<dbReference type="AlphaFoldDB" id="A0A4Q5HPS2"/>
<comment type="caution">
    <text evidence="3">The sequence shown here is derived from an EMBL/GenBank/DDBJ whole genome shotgun (WGS) entry which is preliminary data.</text>
</comment>
<dbReference type="Proteomes" id="UP000441162">
    <property type="component" value="Unassembled WGS sequence"/>
</dbReference>
<dbReference type="Proteomes" id="UP000481616">
    <property type="component" value="Unassembled WGS sequence"/>
</dbReference>
<dbReference type="RefSeq" id="WP_038609994.1">
    <property type="nucleotide sequence ID" value="NZ_BQOA01000001.1"/>
</dbReference>
<dbReference type="EMBL" id="VVYY01000012">
    <property type="protein sequence ID" value="KAA5396790.1"/>
    <property type="molecule type" value="Genomic_DNA"/>
</dbReference>
<sequence length="176" mass="20120">MSSEIWKPIKDYEGLYEVSSLGRIKSMPKKFIRNGAVTHFEEKILTPSDSHGYRSVVLTKNGIHKTHSVHRLVALAFIQNPNNYTQINHKDENKSNNRVENLEWCTHSYNMNYGTLQERKGKANGVPVYQYTKSGDFVKKYPSLKSAAVSNGFQSSPIQNCCCGRSKTSYGFIWKY</sequence>
<protein>
    <submittedName>
        <fullName evidence="3">Endonuclease</fullName>
    </submittedName>
</protein>
<dbReference type="SUPFAM" id="SSF54060">
    <property type="entry name" value="His-Me finger endonucleases"/>
    <property type="match status" value="1"/>
</dbReference>
<keyword evidence="3" id="KW-0255">Endonuclease</keyword>
<dbReference type="InterPro" id="IPR010902">
    <property type="entry name" value="NUMOD4"/>
</dbReference>
<dbReference type="EMBL" id="VVZA01000011">
    <property type="protein sequence ID" value="KAA5404151.1"/>
    <property type="molecule type" value="Genomic_DNA"/>
</dbReference>
<dbReference type="Gene3D" id="3.90.75.20">
    <property type="match status" value="1"/>
</dbReference>
<dbReference type="SUPFAM" id="SSF64496">
    <property type="entry name" value="DNA-binding domain of intron-encoded endonucleases"/>
    <property type="match status" value="1"/>
</dbReference>
<evidence type="ECO:0000313" key="4">
    <source>
        <dbReference type="EMBL" id="KAA5396790.1"/>
    </source>
</evidence>
<organism evidence="3 8">
    <name type="scientific">Phocaeicola dorei</name>
    <dbReference type="NCBI Taxonomy" id="357276"/>
    <lineage>
        <taxon>Bacteria</taxon>
        <taxon>Pseudomonadati</taxon>
        <taxon>Bacteroidota</taxon>
        <taxon>Bacteroidia</taxon>
        <taxon>Bacteroidales</taxon>
        <taxon>Bacteroidaceae</taxon>
        <taxon>Phocaeicola</taxon>
    </lineage>
</organism>
<feature type="domain" description="HNH nuclease" evidence="2">
    <location>
        <begin position="69"/>
        <end position="111"/>
    </location>
</feature>
<accession>A0A4Q5HPS2</accession>
<keyword evidence="3" id="KW-0378">Hydrolase</keyword>
<dbReference type="EMBL" id="BQOB01000001">
    <property type="protein sequence ID" value="GKH83129.1"/>
    <property type="molecule type" value="Genomic_DNA"/>
</dbReference>
<evidence type="ECO:0000259" key="1">
    <source>
        <dbReference type="Pfam" id="PF07463"/>
    </source>
</evidence>
<reference evidence="6 7" key="1">
    <citation type="journal article" date="2019" name="Nat. Med.">
        <title>A library of human gut bacterial isolates paired with longitudinal multiomics data enables mechanistic microbiome research.</title>
        <authorList>
            <person name="Poyet M."/>
            <person name="Groussin M."/>
            <person name="Gibbons S.M."/>
            <person name="Avila-Pacheco J."/>
            <person name="Jiang X."/>
            <person name="Kearney S.M."/>
            <person name="Perrotta A.R."/>
            <person name="Berdy B."/>
            <person name="Zhao S."/>
            <person name="Lieberman T.D."/>
            <person name="Swanson P.K."/>
            <person name="Smith M."/>
            <person name="Roesemann S."/>
            <person name="Alexander J.E."/>
            <person name="Rich S.A."/>
            <person name="Livny J."/>
            <person name="Vlamakis H."/>
            <person name="Clish C."/>
            <person name="Bullock K."/>
            <person name="Deik A."/>
            <person name="Scott J."/>
            <person name="Pierce K.A."/>
            <person name="Xavier R.J."/>
            <person name="Alm E.J."/>
        </authorList>
    </citation>
    <scope>NUCLEOTIDE SEQUENCE [LARGE SCALE GENOMIC DNA]</scope>
    <source>
        <strain evidence="4 7">BIOML-A1</strain>
        <strain evidence="5 6">BIOML-A4</strain>
    </source>
</reference>
<proteinExistence type="predicted"/>
<evidence type="ECO:0000313" key="8">
    <source>
        <dbReference type="Proteomes" id="UP001055104"/>
    </source>
</evidence>
<dbReference type="KEGG" id="bdo:EL88_11520"/>